<protein>
    <recommendedName>
        <fullName evidence="3">Lipoprotein</fullName>
    </recommendedName>
</protein>
<dbReference type="EMBL" id="CP067018">
    <property type="protein sequence ID" value="QQN60377.1"/>
    <property type="molecule type" value="Genomic_DNA"/>
</dbReference>
<dbReference type="RefSeq" id="WP_034870811.1">
    <property type="nucleotide sequence ID" value="NZ_CAJJUP010000003.1"/>
</dbReference>
<reference evidence="1 2" key="1">
    <citation type="submission" date="2020-12" db="EMBL/GenBank/DDBJ databases">
        <title>FDA dAtabase for Regulatory Grade micrObial Sequences (FDA-ARGOS): Supporting development and validation of Infectious Disease Dx tests.</title>
        <authorList>
            <person name="Kerrigan L."/>
            <person name="Long C."/>
            <person name="Tallon L."/>
            <person name="Sadzewicz L."/>
            <person name="Zhao X."/>
            <person name="Boylan J."/>
            <person name="Ott S."/>
            <person name="Bowen H."/>
            <person name="Vavikolanu K."/>
            <person name="Mehta A."/>
            <person name="Aluvathingal J."/>
            <person name="Nadendla S."/>
            <person name="Yan Y."/>
            <person name="Sichtig H."/>
        </authorList>
    </citation>
    <scope>NUCLEOTIDE SEQUENCE [LARGE SCALE GENOMIC DNA]</scope>
    <source>
        <strain evidence="1 2">FDAARGOS_1031</strain>
    </source>
</reference>
<dbReference type="Proteomes" id="UP000595426">
    <property type="component" value="Chromosome"/>
</dbReference>
<evidence type="ECO:0000313" key="1">
    <source>
        <dbReference type="EMBL" id="QQN60377.1"/>
    </source>
</evidence>
<evidence type="ECO:0000313" key="2">
    <source>
        <dbReference type="Proteomes" id="UP000595426"/>
    </source>
</evidence>
<dbReference type="AlphaFoldDB" id="A0A7T7V1Y4"/>
<accession>A0A7T7V1Y4</accession>
<organism evidence="1 2">
    <name type="scientific">Elizabethkingia bruuniana</name>
    <dbReference type="NCBI Taxonomy" id="1756149"/>
    <lineage>
        <taxon>Bacteria</taxon>
        <taxon>Pseudomonadati</taxon>
        <taxon>Bacteroidota</taxon>
        <taxon>Flavobacteriia</taxon>
        <taxon>Flavobacteriales</taxon>
        <taxon>Weeksellaceae</taxon>
        <taxon>Elizabethkingia</taxon>
    </lineage>
</organism>
<dbReference type="OrthoDB" id="893802at2"/>
<sequence length="144" mass="16045">MKFLKFAFLLGIFGVIFTSCLGDNRGDNVMYGYLATTKIEQKEIKPVGESSKLSITYTTTNTCQAFVQFQLVKNADNVIELGVVGSQKTGDGCTDKVEDKIVEYPFTPTKAGIYTFRFWAGKNSDNTDKFIEEKVEIKALEPAK</sequence>
<name>A0A7T7V1Y4_9FLAO</name>
<gene>
    <name evidence="1" type="ORF">I6H88_07305</name>
</gene>
<dbReference type="GeneID" id="93134675"/>
<evidence type="ECO:0008006" key="3">
    <source>
        <dbReference type="Google" id="ProtNLM"/>
    </source>
</evidence>
<dbReference type="KEGG" id="egm:AYC65_17290"/>
<proteinExistence type="predicted"/>
<dbReference type="PROSITE" id="PS51257">
    <property type="entry name" value="PROKAR_LIPOPROTEIN"/>
    <property type="match status" value="1"/>
</dbReference>
<keyword evidence="2" id="KW-1185">Reference proteome</keyword>